<keyword evidence="4" id="KW-1185">Reference proteome</keyword>
<keyword evidence="2" id="KW-1133">Transmembrane helix</keyword>
<evidence type="ECO:0000256" key="1">
    <source>
        <dbReference type="SAM" id="MobiDB-lite"/>
    </source>
</evidence>
<feature type="compositionally biased region" description="Gly residues" evidence="1">
    <location>
        <begin position="729"/>
        <end position="755"/>
    </location>
</feature>
<protein>
    <recommendedName>
        <fullName evidence="5">TIGR02302 family protein</fullName>
    </recommendedName>
</protein>
<dbReference type="Proteomes" id="UP001161391">
    <property type="component" value="Unassembled WGS sequence"/>
</dbReference>
<accession>A0ABQ5VA29</accession>
<dbReference type="EMBL" id="BSNK01000002">
    <property type="protein sequence ID" value="GLQ24298.1"/>
    <property type="molecule type" value="Genomic_DNA"/>
</dbReference>
<name>A0ABQ5VA29_9PROT</name>
<evidence type="ECO:0000313" key="4">
    <source>
        <dbReference type="Proteomes" id="UP001161391"/>
    </source>
</evidence>
<gene>
    <name evidence="3" type="ORF">GCM10007853_21720</name>
</gene>
<proteinExistence type="predicted"/>
<evidence type="ECO:0000256" key="2">
    <source>
        <dbReference type="SAM" id="Phobius"/>
    </source>
</evidence>
<feature type="region of interest" description="Disordered" evidence="1">
    <location>
        <begin position="624"/>
        <end position="649"/>
    </location>
</feature>
<dbReference type="Pfam" id="PF13779">
    <property type="entry name" value="DUF4175"/>
    <property type="match status" value="2"/>
</dbReference>
<keyword evidence="2" id="KW-0472">Membrane</keyword>
<dbReference type="InterPro" id="IPR012683">
    <property type="entry name" value="CHP02302_TM"/>
</dbReference>
<sequence length="896" mass="97864">MPTATTALPTRLTRLATLARLRLFWEIYAPVLALPALVLAIYFILTVLGLWEVVGDPLRLLALIATVGVIVRGGLAARRLRMPTRSDALRRLETTAGLAHRPLDTLQDHAVLAPDLWPAHVSEARTQANTIHRVGRRPALSLIDRYGLRILMPIALGLAIFMAFGVSLERMRQSLSPTWLAPTNPYAVTFEAWVDPPDYTGRPPIYAQGDAVIRAPEGSTLVVRASGASNLPRPRYISERGSRFLDPTTLGRNSVEVRTRIESSGQLDWRIGPRRQQFFVDATPDQKPVITTKEPSEIDKRDRLVLVFDASDDYGVEQILLEMVELSDGLNDATAFDANVAEFDTESGGFVEAERRSLKLDLTRHPLAGKKVVARLVAVDGAEQRGTTEPFYITVPDKIFVEPLAKAIVEQRALLLAGDGDYADPPKTHPDMDASDGTFDTYQTAWRLGRAPAPVQRATELIEAVTDYPDPGLFNDPVVYVGLRHVGKTLRYARSADAIIGLPEHMWKLAIRAEFGVLGTALQEMQEAQEALREGIARRAPQREIDTLFARYNQAVDAYMEELRKNATIVEGNGEGGMQAMGSADEIQALLDAIEEANRVGDTEGARRALAQLAELLENMQMQLTQGGGGGDTSGEDEMSEEMRESLEDLAESLGEQRELDDQTRQAERDAIRREFGEEGSGESLSPQELSERQAEIEQLIEGLQRRLSEQGTEVMPGEGEGEGEESGGGEAGDTGEGQGQADGDRSGGGNGSGGIDSIQDLLNQSRDGDGQARGGTSGEAFSRARDAMRESQAALGQGELGRSRQAQSEAIQALRDAGDALAAERAGDGAEQNGDADPLGRGEDGFASDNAETDIDPRDNAERSREILEELRRRASEAEREQQEQDYLDRLLKRF</sequence>
<feature type="transmembrane region" description="Helical" evidence="2">
    <location>
        <begin position="27"/>
        <end position="51"/>
    </location>
</feature>
<organism evidence="3 4">
    <name type="scientific">Algimonas ampicilliniresistens</name>
    <dbReference type="NCBI Taxonomy" id="1298735"/>
    <lineage>
        <taxon>Bacteria</taxon>
        <taxon>Pseudomonadati</taxon>
        <taxon>Pseudomonadota</taxon>
        <taxon>Alphaproteobacteria</taxon>
        <taxon>Maricaulales</taxon>
        <taxon>Robiginitomaculaceae</taxon>
        <taxon>Algimonas</taxon>
    </lineage>
</organism>
<dbReference type="RefSeq" id="WP_284390564.1">
    <property type="nucleotide sequence ID" value="NZ_BSNK01000002.1"/>
</dbReference>
<feature type="transmembrane region" description="Helical" evidence="2">
    <location>
        <begin position="146"/>
        <end position="168"/>
    </location>
</feature>
<reference evidence="3" key="2">
    <citation type="submission" date="2023-01" db="EMBL/GenBank/DDBJ databases">
        <title>Draft genome sequence of Algimonas ampicilliniresistens strain NBRC 108219.</title>
        <authorList>
            <person name="Sun Q."/>
            <person name="Mori K."/>
        </authorList>
    </citation>
    <scope>NUCLEOTIDE SEQUENCE</scope>
    <source>
        <strain evidence="3">NBRC 108219</strain>
    </source>
</reference>
<keyword evidence="2" id="KW-0812">Transmembrane</keyword>
<feature type="compositionally biased region" description="Basic and acidic residues" evidence="1">
    <location>
        <begin position="856"/>
        <end position="865"/>
    </location>
</feature>
<evidence type="ECO:0000313" key="3">
    <source>
        <dbReference type="EMBL" id="GLQ24298.1"/>
    </source>
</evidence>
<feature type="region of interest" description="Disordered" evidence="1">
    <location>
        <begin position="674"/>
        <end position="693"/>
    </location>
</feature>
<feature type="transmembrane region" description="Helical" evidence="2">
    <location>
        <begin position="57"/>
        <end position="75"/>
    </location>
</feature>
<comment type="caution">
    <text evidence="3">The sequence shown here is derived from an EMBL/GenBank/DDBJ whole genome shotgun (WGS) entry which is preliminary data.</text>
</comment>
<reference evidence="3" key="1">
    <citation type="journal article" date="2014" name="Int. J. Syst. Evol. Microbiol.">
        <title>Complete genome of a new Firmicutes species belonging to the dominant human colonic microbiota ('Ruminococcus bicirculans') reveals two chromosomes and a selective capacity to utilize plant glucans.</title>
        <authorList>
            <consortium name="NISC Comparative Sequencing Program"/>
            <person name="Wegmann U."/>
            <person name="Louis P."/>
            <person name="Goesmann A."/>
            <person name="Henrissat B."/>
            <person name="Duncan S.H."/>
            <person name="Flint H.J."/>
        </authorList>
    </citation>
    <scope>NUCLEOTIDE SEQUENCE</scope>
    <source>
        <strain evidence="3">NBRC 108219</strain>
    </source>
</reference>
<feature type="region of interest" description="Disordered" evidence="1">
    <location>
        <begin position="708"/>
        <end position="865"/>
    </location>
</feature>
<evidence type="ECO:0008006" key="5">
    <source>
        <dbReference type="Google" id="ProtNLM"/>
    </source>
</evidence>